<sequence length="855" mass="97956">MEDNLAAFNELVLLKYQVFNSIFLTLELDGVHRTGILLPLLQSHCQKGFEKSETPDEIINSFFEEWTDLDTEKKRNDQLFRFIQYIEREVVLVDSLEDAAFDRVNNLNGSGSFNSFYETVKKRRATDEMLEALKHFRVRLVLTAHPTQFYPGAVLGIITDLGEAIKANNLLAIKEYLTQLGKTPFFKKEKPTPYDEAVNLIWFLENIFYHAIPKIVNSIGVQLHQSTTALFEDNTLLQLGFWPGGDRDGNPFVKTDTTLKVAERMRTTLMKSYYRDIRKLKRHITFKGSEDKVLEIEQKLYEASFVNPKNAAIKLSWLKKALDNLHDDVEKNHQSLFIDDINELREKVKIFGFHFSSIGLRQDSRVIKSAFEAFKKFIPEWKTNKNLDTDFEALLKLAPAKQLPEVKDPVLNDTFQCIPAMKEIQKRNGAHGCYRFIISNCRDENDVARIFGMARFMGLGEKMFLDVIPLFETIDDLAVADAVMEKLYANATYMNHLKNRKKKQVIMLGFSDGTKDGGYLTANWSIYKAKETITSVSRKYGIKVVFFDGRGGPPARGGGNTHKFYASLGPTIDSSQIQLTIQGQTISSKFGTVDSARFNMEQLLTAGLENQVLNDPDKKLTEEERKVLEELSKVSYKAYQDFKKHPKFVPYLEEMSTLKYYGMTNISSRPTKRGKDDKLKFEDLRAIPFVGAWSQLKQNVPGFYGVGKAIAHFDSQGKLDEIKKLYQNSLFFRTLIENSMQSLSKSYFPLTRYMRNDKEFGKFWTLIYSESVQAKKYLLEISGQKELLQTNPAIKASIELRESIVLPLLTIQQFALIKIKELEKSGKGTTELAESYRKLVIRSLYGNINASRNSA</sequence>
<reference evidence="3 4" key="1">
    <citation type="submission" date="2020-02" db="EMBL/GenBank/DDBJ databases">
        <title>Out from the shadows clarifying the taxonomy of the family Cryomorphaceae and related taxa by utilizing the GTDB taxonomic framework.</title>
        <authorList>
            <person name="Bowman J.P."/>
        </authorList>
    </citation>
    <scope>NUCLEOTIDE SEQUENCE [LARGE SCALE GENOMIC DNA]</scope>
    <source>
        <strain evidence="3 4">QSSC 1-22</strain>
    </source>
</reference>
<dbReference type="InterPro" id="IPR015813">
    <property type="entry name" value="Pyrv/PenolPyrv_kinase-like_dom"/>
</dbReference>
<dbReference type="InterPro" id="IPR021135">
    <property type="entry name" value="PEP_COase"/>
</dbReference>
<dbReference type="PRINTS" id="PR00150">
    <property type="entry name" value="PEPCARBXLASE"/>
</dbReference>
<dbReference type="GO" id="GO:0015977">
    <property type="term" value="P:carbon fixation"/>
    <property type="evidence" value="ECO:0007669"/>
    <property type="project" value="InterPro"/>
</dbReference>
<dbReference type="PANTHER" id="PTHR30523">
    <property type="entry name" value="PHOSPHOENOLPYRUVATE CARBOXYLASE"/>
    <property type="match status" value="1"/>
</dbReference>
<gene>
    <name evidence="3" type="ORF">G3O08_16605</name>
</gene>
<keyword evidence="4" id="KW-1185">Reference proteome</keyword>
<name>A0A7K3WTV8_9FLAO</name>
<dbReference type="GO" id="GO:0008964">
    <property type="term" value="F:phosphoenolpyruvate carboxylase activity"/>
    <property type="evidence" value="ECO:0007669"/>
    <property type="project" value="InterPro"/>
</dbReference>
<dbReference type="PANTHER" id="PTHR30523:SF6">
    <property type="entry name" value="PHOSPHOENOLPYRUVATE CARBOXYLASE"/>
    <property type="match status" value="1"/>
</dbReference>
<dbReference type="AlphaFoldDB" id="A0A7K3WTV8"/>
<dbReference type="RefSeq" id="WP_163286581.1">
    <property type="nucleotide sequence ID" value="NZ_JAAGVY010000041.1"/>
</dbReference>
<evidence type="ECO:0000313" key="4">
    <source>
        <dbReference type="Proteomes" id="UP000486602"/>
    </source>
</evidence>
<comment type="function">
    <text evidence="1">Forms oxaloacetate, a four-carbon dicarboxylic acid source for the tricarboxylic acid cycle.</text>
</comment>
<keyword evidence="3" id="KW-0670">Pyruvate</keyword>
<accession>A0A7K3WTV8</accession>
<protein>
    <recommendedName>
        <fullName evidence="2">Phosphoenolpyruvate carboxylase</fullName>
    </recommendedName>
</protein>
<comment type="caution">
    <text evidence="3">The sequence shown here is derived from an EMBL/GenBank/DDBJ whole genome shotgun (WGS) entry which is preliminary data.</text>
</comment>
<dbReference type="Pfam" id="PF00311">
    <property type="entry name" value="PEPcase"/>
    <property type="match status" value="2"/>
</dbReference>
<dbReference type="Proteomes" id="UP000486602">
    <property type="component" value="Unassembled WGS sequence"/>
</dbReference>
<evidence type="ECO:0000256" key="2">
    <source>
        <dbReference type="ARBA" id="ARBA00022419"/>
    </source>
</evidence>
<evidence type="ECO:0000256" key="1">
    <source>
        <dbReference type="ARBA" id="ARBA00003670"/>
    </source>
</evidence>
<evidence type="ECO:0000313" key="3">
    <source>
        <dbReference type="EMBL" id="NEN25123.1"/>
    </source>
</evidence>
<dbReference type="EMBL" id="JAAGVY010000041">
    <property type="protein sequence ID" value="NEN25123.1"/>
    <property type="molecule type" value="Genomic_DNA"/>
</dbReference>
<proteinExistence type="predicted"/>
<dbReference type="GO" id="GO:0005829">
    <property type="term" value="C:cytosol"/>
    <property type="evidence" value="ECO:0007669"/>
    <property type="project" value="TreeGrafter"/>
</dbReference>
<dbReference type="GO" id="GO:0006099">
    <property type="term" value="P:tricarboxylic acid cycle"/>
    <property type="evidence" value="ECO:0007669"/>
    <property type="project" value="InterPro"/>
</dbReference>
<organism evidence="3 4">
    <name type="scientific">Cryomorpha ignava</name>
    <dbReference type="NCBI Taxonomy" id="101383"/>
    <lineage>
        <taxon>Bacteria</taxon>
        <taxon>Pseudomonadati</taxon>
        <taxon>Bacteroidota</taxon>
        <taxon>Flavobacteriia</taxon>
        <taxon>Flavobacteriales</taxon>
        <taxon>Cryomorphaceae</taxon>
        <taxon>Cryomorpha</taxon>
    </lineage>
</organism>
<dbReference type="SUPFAM" id="SSF51621">
    <property type="entry name" value="Phosphoenolpyruvate/pyruvate domain"/>
    <property type="match status" value="1"/>
</dbReference>